<gene>
    <name evidence="2" type="ORF">R3P38DRAFT_2980942</name>
</gene>
<proteinExistence type="predicted"/>
<feature type="compositionally biased region" description="Low complexity" evidence="1">
    <location>
        <begin position="9"/>
        <end position="20"/>
    </location>
</feature>
<dbReference type="AlphaFoldDB" id="A0AAW0B1N2"/>
<evidence type="ECO:0000313" key="2">
    <source>
        <dbReference type="EMBL" id="KAK7019107.1"/>
    </source>
</evidence>
<protein>
    <submittedName>
        <fullName evidence="2">Uncharacterized protein</fullName>
    </submittedName>
</protein>
<organism evidence="2 3">
    <name type="scientific">Favolaschia claudopus</name>
    <dbReference type="NCBI Taxonomy" id="2862362"/>
    <lineage>
        <taxon>Eukaryota</taxon>
        <taxon>Fungi</taxon>
        <taxon>Dikarya</taxon>
        <taxon>Basidiomycota</taxon>
        <taxon>Agaricomycotina</taxon>
        <taxon>Agaricomycetes</taxon>
        <taxon>Agaricomycetidae</taxon>
        <taxon>Agaricales</taxon>
        <taxon>Marasmiineae</taxon>
        <taxon>Mycenaceae</taxon>
        <taxon>Favolaschia</taxon>
    </lineage>
</organism>
<reference evidence="2 3" key="1">
    <citation type="journal article" date="2024" name="J Genomics">
        <title>Draft genome sequencing and assembly of Favolaschia claudopus CIRM-BRFM 2984 isolated from oak limbs.</title>
        <authorList>
            <person name="Navarro D."/>
            <person name="Drula E."/>
            <person name="Chaduli D."/>
            <person name="Cazenave R."/>
            <person name="Ahrendt S."/>
            <person name="Wang J."/>
            <person name="Lipzen A."/>
            <person name="Daum C."/>
            <person name="Barry K."/>
            <person name="Grigoriev I.V."/>
            <person name="Favel A."/>
            <person name="Rosso M.N."/>
            <person name="Martin F."/>
        </authorList>
    </citation>
    <scope>NUCLEOTIDE SEQUENCE [LARGE SCALE GENOMIC DNA]</scope>
    <source>
        <strain evidence="2 3">CIRM-BRFM 2984</strain>
    </source>
</reference>
<sequence>MQTTEPMNPSTSQSTPLSPTASIPSQWIHTFVAFTIDPVASLSEGVREIPEAVAACKKLRNKTYVGLIAKWRGLYQPWEPYNTCLLRFLQQGDPVGQSEEFITPAMSVPVLPVTSNAHISGRPPLRPSKLLPWSDCYLSISAGACVRTPSSFTIDPPEWKLDREESLRLHFLCVDDIEEMEDRQHAHKTEVRNQTTNEDLETMSLTSHHTEDDAMSVSSSEFCSQSSQSSVESIAHEDPVADAEIDVDEGEASLTELFQDIFASDDHEKAMITLRFTHDLSLVQELNSPADYLKEVEAIESIEKEFAPPTRIEECKALKRQEILRRVKETNSSTRYDDQTLNMNMNLRAEESDCWWISPKTQDGGPQQIVAICPDLNSLEREKTCSAQATEALGEKHRRPLARVAWRLKKWGKTAIFRALKRFRPLLVSAAVASV</sequence>
<name>A0AAW0B1N2_9AGAR</name>
<accession>A0AAW0B1N2</accession>
<dbReference type="EMBL" id="JAWWNJ010000045">
    <property type="protein sequence ID" value="KAK7019107.1"/>
    <property type="molecule type" value="Genomic_DNA"/>
</dbReference>
<evidence type="ECO:0000256" key="1">
    <source>
        <dbReference type="SAM" id="MobiDB-lite"/>
    </source>
</evidence>
<evidence type="ECO:0000313" key="3">
    <source>
        <dbReference type="Proteomes" id="UP001362999"/>
    </source>
</evidence>
<dbReference type="Proteomes" id="UP001362999">
    <property type="component" value="Unassembled WGS sequence"/>
</dbReference>
<keyword evidence="3" id="KW-1185">Reference proteome</keyword>
<feature type="region of interest" description="Disordered" evidence="1">
    <location>
        <begin position="1"/>
        <end position="20"/>
    </location>
</feature>
<comment type="caution">
    <text evidence="2">The sequence shown here is derived from an EMBL/GenBank/DDBJ whole genome shotgun (WGS) entry which is preliminary data.</text>
</comment>